<evidence type="ECO:0000256" key="2">
    <source>
        <dbReference type="ARBA" id="ARBA00022692"/>
    </source>
</evidence>
<dbReference type="PANTHER" id="PTHR33514:SF13">
    <property type="entry name" value="PROTEIN ABCI12, CHLOROPLASTIC"/>
    <property type="match status" value="1"/>
</dbReference>
<evidence type="ECO:0000256" key="3">
    <source>
        <dbReference type="ARBA" id="ARBA00022989"/>
    </source>
</evidence>
<dbReference type="AlphaFoldDB" id="A0A9W6B2C4"/>
<dbReference type="PANTHER" id="PTHR33514">
    <property type="entry name" value="PROTEIN ABCI12, CHLOROPLASTIC"/>
    <property type="match status" value="1"/>
</dbReference>
<dbReference type="Pfam" id="PF02361">
    <property type="entry name" value="CbiQ"/>
    <property type="match status" value="1"/>
</dbReference>
<name>A0A9W6B2C4_9LACO</name>
<reference evidence="6" key="2">
    <citation type="journal article" date="2023" name="PLoS ONE">
        <title>Philodulcilactobacillus myokoensis gen. nov., sp. nov., a fructophilic, acidophilic, and agar-phobic lactic acid bacterium isolated from fermented vegetable extracts.</title>
        <authorList>
            <person name="Kouya T."/>
            <person name="Ishiyama Y."/>
            <person name="Ohashi S."/>
            <person name="Kumakubo R."/>
            <person name="Yamazaki T."/>
            <person name="Otaki T."/>
        </authorList>
    </citation>
    <scope>NUCLEOTIDE SEQUENCE</scope>
    <source>
        <strain evidence="6">WR16-4</strain>
    </source>
</reference>
<accession>A0A9W6B2C4</accession>
<protein>
    <submittedName>
        <fullName evidence="6">Energy-coupling factor transporter transmembrane protein EcfT</fullName>
    </submittedName>
</protein>
<evidence type="ECO:0000313" key="7">
    <source>
        <dbReference type="Proteomes" id="UP001144204"/>
    </source>
</evidence>
<comment type="caution">
    <text evidence="6">The sequence shown here is derived from an EMBL/GenBank/DDBJ whole genome shotgun (WGS) entry which is preliminary data.</text>
</comment>
<feature type="transmembrane region" description="Helical" evidence="5">
    <location>
        <begin position="241"/>
        <end position="263"/>
    </location>
</feature>
<evidence type="ECO:0000256" key="1">
    <source>
        <dbReference type="ARBA" id="ARBA00004141"/>
    </source>
</evidence>
<feature type="transmembrane region" description="Helical" evidence="5">
    <location>
        <begin position="25"/>
        <end position="55"/>
    </location>
</feature>
<dbReference type="RefSeq" id="WP_286137055.1">
    <property type="nucleotide sequence ID" value="NZ_BRPL01000004.1"/>
</dbReference>
<dbReference type="GO" id="GO:0005886">
    <property type="term" value="C:plasma membrane"/>
    <property type="evidence" value="ECO:0007669"/>
    <property type="project" value="UniProtKB-ARBA"/>
</dbReference>
<keyword evidence="2 5" id="KW-0812">Transmembrane</keyword>
<keyword evidence="3 5" id="KW-1133">Transmembrane helix</keyword>
<feature type="transmembrane region" description="Helical" evidence="5">
    <location>
        <begin position="116"/>
        <end position="135"/>
    </location>
</feature>
<dbReference type="EMBL" id="BRPL01000004">
    <property type="protein sequence ID" value="GLB47516.1"/>
    <property type="molecule type" value="Genomic_DNA"/>
</dbReference>
<gene>
    <name evidence="6" type="primary">ecfT_2</name>
    <name evidence="6" type="ORF">WR164_14950</name>
</gene>
<dbReference type="CDD" id="cd16914">
    <property type="entry name" value="EcfT"/>
    <property type="match status" value="1"/>
</dbReference>
<comment type="subcellular location">
    <subcellularLocation>
        <location evidence="1">Membrane</location>
        <topology evidence="1">Multi-pass membrane protein</topology>
    </subcellularLocation>
</comment>
<proteinExistence type="predicted"/>
<keyword evidence="7" id="KW-1185">Reference proteome</keyword>
<evidence type="ECO:0000256" key="4">
    <source>
        <dbReference type="ARBA" id="ARBA00023136"/>
    </source>
</evidence>
<keyword evidence="4 5" id="KW-0472">Membrane</keyword>
<sequence length="265" mass="30517">MDNFIFGQYSPGDSFIHRLDPRNKLFLTILIIVASLLIHSWVSPLILLLVCAFAIQTSHVGWHFLIHGIKFFIHMILLTSLLQLLLSRSGKVYWYFWIFNISSFGAHIAIMSFFRFIIAIIISMLFLLTTSPIEISDTISSLLNPLKFIHVPVEDISLTISIALRFVPTMTGEVHRIMDAQKSRGVQFHKGNVIKRIKMSIPIMFPLFINTFKRAEDLASAMILRGYTGNRYRSSIRKMHWHINDTIVFIAIILIIILIFLLIES</sequence>
<organism evidence="6 7">
    <name type="scientific">Philodulcilactobacillus myokoensis</name>
    <dbReference type="NCBI Taxonomy" id="2929573"/>
    <lineage>
        <taxon>Bacteria</taxon>
        <taxon>Bacillati</taxon>
        <taxon>Bacillota</taxon>
        <taxon>Bacilli</taxon>
        <taxon>Lactobacillales</taxon>
        <taxon>Lactobacillaceae</taxon>
        <taxon>Philodulcilactobacillus</taxon>
    </lineage>
</organism>
<evidence type="ECO:0000313" key="6">
    <source>
        <dbReference type="EMBL" id="GLB47516.1"/>
    </source>
</evidence>
<feature type="transmembrane region" description="Helical" evidence="5">
    <location>
        <begin position="61"/>
        <end position="85"/>
    </location>
</feature>
<dbReference type="InterPro" id="IPR003339">
    <property type="entry name" value="ABC/ECF_trnsptr_transmembrane"/>
</dbReference>
<reference evidence="6" key="1">
    <citation type="submission" date="2022-07" db="EMBL/GenBank/DDBJ databases">
        <authorList>
            <person name="Kouya T."/>
            <person name="Ishiyama Y."/>
        </authorList>
    </citation>
    <scope>NUCLEOTIDE SEQUENCE</scope>
    <source>
        <strain evidence="6">WR16-4</strain>
    </source>
</reference>
<dbReference type="Proteomes" id="UP001144204">
    <property type="component" value="Unassembled WGS sequence"/>
</dbReference>
<evidence type="ECO:0000256" key="5">
    <source>
        <dbReference type="SAM" id="Phobius"/>
    </source>
</evidence>